<dbReference type="EMBL" id="JAQQWN010000008">
    <property type="protein sequence ID" value="KAK8071400.1"/>
    <property type="molecule type" value="Genomic_DNA"/>
</dbReference>
<organism evidence="2 3">
    <name type="scientific">Apiospora hydei</name>
    <dbReference type="NCBI Taxonomy" id="1337664"/>
    <lineage>
        <taxon>Eukaryota</taxon>
        <taxon>Fungi</taxon>
        <taxon>Dikarya</taxon>
        <taxon>Ascomycota</taxon>
        <taxon>Pezizomycotina</taxon>
        <taxon>Sordariomycetes</taxon>
        <taxon>Xylariomycetidae</taxon>
        <taxon>Amphisphaeriales</taxon>
        <taxon>Apiosporaceae</taxon>
        <taxon>Apiospora</taxon>
    </lineage>
</organism>
<evidence type="ECO:0000313" key="2">
    <source>
        <dbReference type="EMBL" id="KAK8071400.1"/>
    </source>
</evidence>
<reference evidence="2 3" key="1">
    <citation type="submission" date="2023-01" db="EMBL/GenBank/DDBJ databases">
        <title>Analysis of 21 Apiospora genomes using comparative genomics revels a genus with tremendous synthesis potential of carbohydrate active enzymes and secondary metabolites.</title>
        <authorList>
            <person name="Sorensen T."/>
        </authorList>
    </citation>
    <scope>NUCLEOTIDE SEQUENCE [LARGE SCALE GENOMIC DNA]</scope>
    <source>
        <strain evidence="2 3">CBS 114990</strain>
    </source>
</reference>
<name>A0ABR1VJL1_9PEZI</name>
<feature type="region of interest" description="Disordered" evidence="1">
    <location>
        <begin position="63"/>
        <end position="136"/>
    </location>
</feature>
<feature type="compositionally biased region" description="Low complexity" evidence="1">
    <location>
        <begin position="96"/>
        <end position="105"/>
    </location>
</feature>
<protein>
    <submittedName>
        <fullName evidence="2">Uncharacterized protein</fullName>
    </submittedName>
</protein>
<comment type="caution">
    <text evidence="2">The sequence shown here is derived from an EMBL/GenBank/DDBJ whole genome shotgun (WGS) entry which is preliminary data.</text>
</comment>
<sequence>MEPSEDIPRITACSSHRFLKIFSPRELSDEDRVFFDEKGTLSNSFLERLGETIANLDISQLSTDTEHMSGSWPGKTTMDLTDPGEPSKDKVELQLPDTPDPAQAPDDPRQTGHDEKKSGTPGPLEQTVESDRSSAFKIDVDEARKSLLQRMRRLQPDDDSLVRGEGFVLETAWSLVQAIVYGDEARCPSLVELVREYGESEEDRVQTG</sequence>
<evidence type="ECO:0000256" key="1">
    <source>
        <dbReference type="SAM" id="MobiDB-lite"/>
    </source>
</evidence>
<proteinExistence type="predicted"/>
<keyword evidence="3" id="KW-1185">Reference proteome</keyword>
<gene>
    <name evidence="2" type="ORF">PG997_011603</name>
</gene>
<dbReference type="RefSeq" id="XP_066665208.1">
    <property type="nucleotide sequence ID" value="XM_066815918.1"/>
</dbReference>
<accession>A0ABR1VJL1</accession>
<evidence type="ECO:0000313" key="3">
    <source>
        <dbReference type="Proteomes" id="UP001433268"/>
    </source>
</evidence>
<dbReference type="Proteomes" id="UP001433268">
    <property type="component" value="Unassembled WGS sequence"/>
</dbReference>
<dbReference type="GeneID" id="92048978"/>
<feature type="compositionally biased region" description="Basic and acidic residues" evidence="1">
    <location>
        <begin position="106"/>
        <end position="118"/>
    </location>
</feature>